<feature type="chain" id="PRO_5026942257" evidence="7">
    <location>
        <begin position="21"/>
        <end position="934"/>
    </location>
</feature>
<name>A0A6J4VN05_9DEIN</name>
<proteinExistence type="predicted"/>
<evidence type="ECO:0000256" key="3">
    <source>
        <dbReference type="ARBA" id="ARBA00022729"/>
    </source>
</evidence>
<evidence type="ECO:0000259" key="8">
    <source>
        <dbReference type="Pfam" id="PF01103"/>
    </source>
</evidence>
<evidence type="ECO:0000256" key="7">
    <source>
        <dbReference type="SAM" id="SignalP"/>
    </source>
</evidence>
<dbReference type="InterPro" id="IPR039910">
    <property type="entry name" value="D15-like"/>
</dbReference>
<dbReference type="Pfam" id="PF01103">
    <property type="entry name" value="Omp85"/>
    <property type="match status" value="1"/>
</dbReference>
<evidence type="ECO:0000256" key="1">
    <source>
        <dbReference type="ARBA" id="ARBA00004370"/>
    </source>
</evidence>
<evidence type="ECO:0000313" key="10">
    <source>
        <dbReference type="EMBL" id="CAA9584015.1"/>
    </source>
</evidence>
<feature type="domain" description="POTRA" evidence="9">
    <location>
        <begin position="367"/>
        <end position="417"/>
    </location>
</feature>
<comment type="subcellular location">
    <subcellularLocation>
        <location evidence="1">Membrane</location>
    </subcellularLocation>
</comment>
<evidence type="ECO:0000256" key="4">
    <source>
        <dbReference type="ARBA" id="ARBA00023136"/>
    </source>
</evidence>
<evidence type="ECO:0000256" key="5">
    <source>
        <dbReference type="ARBA" id="ARBA00023237"/>
    </source>
</evidence>
<dbReference type="AlphaFoldDB" id="A0A6J4VN05"/>
<keyword evidence="5" id="KW-0998">Cell outer membrane</keyword>
<sequence length="934" mass="100684">MPRYPLVLFCLLLAFASAQPPQPSQTVQQLPAGAELAEIRFEGISDPSIESLVEVRLISRPGVSVSDIDLAAERNRVDALGTFAQVSLSIENRPVGPVLFVRVKENPPIREVALRGLAILDGPQRRRVREILAQENLIRAGQIYNSVRAQEAVGTLQALYREQIGFPGAVPVTLEVRPVSADTQAVAPEIAEPSAGGAAPVTLEDADAVRLIYTVNEAPPIDTVTFAGGTVLSEDELRDVFRPVETAETFDLRSYITAVQGVGAAYSERGFRGSGVDAAQTQLVDGTLSVDLRELTILSLDTTAIGVDPAQFSLEPGDLYNYDTLLADVQRLAEGRREDISIEEPQVIGDGVQVVFTSGAPDSAGPIRRVEVEGNTVFADAELRLQLQLRAGETFTSALATEDFARLLEFYSQEGYVLVPEPNFGFVDGAYVQRVREVEIAGYQVDLQTTDPRTKESVITRYLPAVGSVYNQGEMERGIVQISQLQIVRLGQVGTRVSHALIPTDDPARQTVRFIAQELPSRTITPSAELSTEGGVSFGADVAVSDINLFGEAHSASASLNTGTSDIGFLLGGNLSYTVPWLYVDFLDFKEVATSVSAEVFSDTVSNQPLSDDGRQCVPLNGAGPDDDPNDSLDGSQDDDADPDADPVADCTDPQLVRIGEYTQRDTGFRFSVGRPLIPNVSLNVSSRFTQSDYYAENPEEPCDPPALNDTCSLPLAGALAYVPQSGFSSFLGSTVAYDTRDNPQFAREGYRFTVGGGVGFGNDYDVNGVQQGYTFQQLEVGARTYATPFENRNHVFAFRFDAGHQFGDAYPDSRLFIVGDTNNEATQLRGHRREDIGPSQTYAAATAEYRYDFGLSTAVTQTVVGIGFLDIGYASSVAGFDDYNTPILGSVGVALQLNVGFGGGLALPPLRFDYGLSLKNPTGVFGFRLGFNF</sequence>
<organism evidence="10">
    <name type="scientific">uncultured Truepera sp</name>
    <dbReference type="NCBI Taxonomy" id="543023"/>
    <lineage>
        <taxon>Bacteria</taxon>
        <taxon>Thermotogati</taxon>
        <taxon>Deinococcota</taxon>
        <taxon>Deinococci</taxon>
        <taxon>Trueperales</taxon>
        <taxon>Trueperaceae</taxon>
        <taxon>Truepera</taxon>
        <taxon>environmental samples</taxon>
    </lineage>
</organism>
<dbReference type="GO" id="GO:0019867">
    <property type="term" value="C:outer membrane"/>
    <property type="evidence" value="ECO:0007669"/>
    <property type="project" value="InterPro"/>
</dbReference>
<keyword evidence="4" id="KW-0472">Membrane</keyword>
<dbReference type="InterPro" id="IPR000184">
    <property type="entry name" value="Bac_surfAg_D15"/>
</dbReference>
<evidence type="ECO:0000256" key="2">
    <source>
        <dbReference type="ARBA" id="ARBA00022692"/>
    </source>
</evidence>
<gene>
    <name evidence="10" type="ORF">AVDCRST_MAG86-3512</name>
</gene>
<dbReference type="InterPro" id="IPR010827">
    <property type="entry name" value="BamA/TamA_POTRA"/>
</dbReference>
<keyword evidence="2" id="KW-0812">Transmembrane</keyword>
<reference evidence="10" key="1">
    <citation type="submission" date="2020-02" db="EMBL/GenBank/DDBJ databases">
        <authorList>
            <person name="Meier V. D."/>
        </authorList>
    </citation>
    <scope>NUCLEOTIDE SEQUENCE</scope>
    <source>
        <strain evidence="10">AVDCRST_MAG86</strain>
    </source>
</reference>
<dbReference type="EMBL" id="CADCWP010000296">
    <property type="protein sequence ID" value="CAA9584015.1"/>
    <property type="molecule type" value="Genomic_DNA"/>
</dbReference>
<keyword evidence="3 7" id="KW-0732">Signal</keyword>
<protein>
    <submittedName>
        <fullName evidence="10">Outer membrane protein</fullName>
    </submittedName>
</protein>
<dbReference type="Gene3D" id="3.10.20.310">
    <property type="entry name" value="membrane protein fhac"/>
    <property type="match status" value="1"/>
</dbReference>
<dbReference type="Pfam" id="PF07244">
    <property type="entry name" value="POTRA"/>
    <property type="match status" value="1"/>
</dbReference>
<accession>A0A6J4VN05</accession>
<dbReference type="PANTHER" id="PTHR12815:SF47">
    <property type="entry name" value="TRANSLOCATION AND ASSEMBLY MODULE SUBUNIT TAMA"/>
    <property type="match status" value="1"/>
</dbReference>
<feature type="domain" description="Bacterial surface antigen (D15)" evidence="8">
    <location>
        <begin position="548"/>
        <end position="934"/>
    </location>
</feature>
<evidence type="ECO:0000256" key="6">
    <source>
        <dbReference type="SAM" id="MobiDB-lite"/>
    </source>
</evidence>
<evidence type="ECO:0000259" key="9">
    <source>
        <dbReference type="Pfam" id="PF07244"/>
    </source>
</evidence>
<dbReference type="PANTHER" id="PTHR12815">
    <property type="entry name" value="SORTING AND ASSEMBLY MACHINERY SAMM50 PROTEIN FAMILY MEMBER"/>
    <property type="match status" value="1"/>
</dbReference>
<dbReference type="Gene3D" id="2.40.160.50">
    <property type="entry name" value="membrane protein fhac: a member of the omp85/tpsb transporter family"/>
    <property type="match status" value="1"/>
</dbReference>
<feature type="signal peptide" evidence="7">
    <location>
        <begin position="1"/>
        <end position="20"/>
    </location>
</feature>
<feature type="region of interest" description="Disordered" evidence="6">
    <location>
        <begin position="605"/>
        <end position="653"/>
    </location>
</feature>
<feature type="compositionally biased region" description="Acidic residues" evidence="6">
    <location>
        <begin position="625"/>
        <end position="647"/>
    </location>
</feature>